<keyword evidence="1" id="KW-0732">Signal</keyword>
<evidence type="ECO:0000256" key="1">
    <source>
        <dbReference type="SAM" id="SignalP"/>
    </source>
</evidence>
<name>A0A067GFP1_CITSI</name>
<feature type="chain" id="PRO_5001641042" description="Bowman-Birk serine protease inhibitors family domain-containing protein" evidence="1">
    <location>
        <begin position="30"/>
        <end position="104"/>
    </location>
</feature>
<sequence length="104" mass="11312">MEKKLHKQTQGIVSVMLLLLWLMISPTLACGPSPDASGCKDCIADQMKYGCPSCVPLLHCMARCLWGGTARAKCIHKCDCDGGKPTLSDCKKCMARCKCSCMPR</sequence>
<dbReference type="eggNOG" id="ENOG502S8IK">
    <property type="taxonomic scope" value="Eukaryota"/>
</dbReference>
<dbReference type="OrthoDB" id="1855047at2759"/>
<organism evidence="2 3">
    <name type="scientific">Citrus sinensis</name>
    <name type="common">Sweet orange</name>
    <name type="synonym">Citrus aurantium var. sinensis</name>
    <dbReference type="NCBI Taxonomy" id="2711"/>
    <lineage>
        <taxon>Eukaryota</taxon>
        <taxon>Viridiplantae</taxon>
        <taxon>Streptophyta</taxon>
        <taxon>Embryophyta</taxon>
        <taxon>Tracheophyta</taxon>
        <taxon>Spermatophyta</taxon>
        <taxon>Magnoliopsida</taxon>
        <taxon>eudicotyledons</taxon>
        <taxon>Gunneridae</taxon>
        <taxon>Pentapetalae</taxon>
        <taxon>rosids</taxon>
        <taxon>malvids</taxon>
        <taxon>Sapindales</taxon>
        <taxon>Rutaceae</taxon>
        <taxon>Aurantioideae</taxon>
        <taxon>Citrus</taxon>
    </lineage>
</organism>
<feature type="signal peptide" evidence="1">
    <location>
        <begin position="1"/>
        <end position="29"/>
    </location>
</feature>
<dbReference type="KEGG" id="cit:102628186"/>
<keyword evidence="3" id="KW-1185">Reference proteome</keyword>
<dbReference type="AlphaFoldDB" id="A0A067GFP1"/>
<dbReference type="Proteomes" id="UP000027120">
    <property type="component" value="Unassembled WGS sequence"/>
</dbReference>
<evidence type="ECO:0000313" key="3">
    <source>
        <dbReference type="Proteomes" id="UP000027120"/>
    </source>
</evidence>
<protein>
    <recommendedName>
        <fullName evidence="4">Bowman-Birk serine protease inhibitors family domain-containing protein</fullName>
    </recommendedName>
</protein>
<reference evidence="2 3" key="1">
    <citation type="submission" date="2014-04" db="EMBL/GenBank/DDBJ databases">
        <authorList>
            <consortium name="International Citrus Genome Consortium"/>
            <person name="Gmitter F."/>
            <person name="Chen C."/>
            <person name="Farmerie W."/>
            <person name="Harkins T."/>
            <person name="Desany B."/>
            <person name="Mohiuddin M."/>
            <person name="Kodira C."/>
            <person name="Borodovsky M."/>
            <person name="Lomsadze A."/>
            <person name="Burns P."/>
            <person name="Jenkins J."/>
            <person name="Prochnik S."/>
            <person name="Shu S."/>
            <person name="Chapman J."/>
            <person name="Pitluck S."/>
            <person name="Schmutz J."/>
            <person name="Rokhsar D."/>
        </authorList>
    </citation>
    <scope>NUCLEOTIDE SEQUENCE</scope>
</reference>
<evidence type="ECO:0000313" key="2">
    <source>
        <dbReference type="EMBL" id="KDO78449.1"/>
    </source>
</evidence>
<evidence type="ECO:0008006" key="4">
    <source>
        <dbReference type="Google" id="ProtNLM"/>
    </source>
</evidence>
<accession>A0A067GFP1</accession>
<proteinExistence type="predicted"/>
<gene>
    <name evidence="2" type="ORF">CISIN_1g038147mg</name>
</gene>
<dbReference type="EMBL" id="KK784879">
    <property type="protein sequence ID" value="KDO78449.1"/>
    <property type="molecule type" value="Genomic_DNA"/>
</dbReference>
<dbReference type="PaxDb" id="2711-XP_006467336.1"/>